<sequence>MPFNPEKMRKKHMQFVETHGDELISKLGEEIEYLQGFDESLLTEYSGTTEQLNDILTELETAMNQNLTQAQLKQNLINLGDSTYQLARKITDLIP</sequence>
<evidence type="ECO:0000313" key="1">
    <source>
        <dbReference type="EMBL" id="BDX04861.1"/>
    </source>
</evidence>
<dbReference type="RefSeq" id="WP_338290721.1">
    <property type="nucleotide sequence ID" value="NZ_AP027272.1"/>
</dbReference>
<proteinExistence type="predicted"/>
<evidence type="ECO:0000313" key="2">
    <source>
        <dbReference type="Proteomes" id="UP001333710"/>
    </source>
</evidence>
<protein>
    <submittedName>
        <fullName evidence="1">Uncharacterized protein</fullName>
    </submittedName>
</protein>
<accession>A0AA48KMW3</accession>
<organism evidence="1 2">
    <name type="scientific">Planctobacterium marinum</name>
    <dbReference type="NCBI Taxonomy" id="1631968"/>
    <lineage>
        <taxon>Bacteria</taxon>
        <taxon>Pseudomonadati</taxon>
        <taxon>Pseudomonadota</taxon>
        <taxon>Gammaproteobacteria</taxon>
        <taxon>Alteromonadales</taxon>
        <taxon>Alteromonadaceae</taxon>
        <taxon>Planctobacterium</taxon>
    </lineage>
</organism>
<name>A0AA48KMW3_9ALTE</name>
<keyword evidence="2" id="KW-1185">Reference proteome</keyword>
<dbReference type="KEGG" id="pmaw:MACH26_03820"/>
<gene>
    <name evidence="1" type="ORF">MACH26_03820</name>
</gene>
<reference evidence="1" key="1">
    <citation type="submission" date="2023-01" db="EMBL/GenBank/DDBJ databases">
        <title>Complete genome sequence of Planctobacterium marinum strain Dej080120_11.</title>
        <authorList>
            <person name="Ueki S."/>
            <person name="Maruyama F."/>
        </authorList>
    </citation>
    <scope>NUCLEOTIDE SEQUENCE</scope>
    <source>
        <strain evidence="1">Dej080120_11</strain>
    </source>
</reference>
<dbReference type="AlphaFoldDB" id="A0AA48KMW3"/>
<dbReference type="Proteomes" id="UP001333710">
    <property type="component" value="Chromosome"/>
</dbReference>
<dbReference type="EMBL" id="AP027272">
    <property type="protein sequence ID" value="BDX04861.1"/>
    <property type="molecule type" value="Genomic_DNA"/>
</dbReference>